<accession>A0A1G9F0F5</accession>
<dbReference type="RefSeq" id="WP_092324149.1">
    <property type="nucleotide sequence ID" value="NZ_FNFU01000014.1"/>
</dbReference>
<dbReference type="EMBL" id="FNFU01000014">
    <property type="protein sequence ID" value="SDK81842.1"/>
    <property type="molecule type" value="Genomic_DNA"/>
</dbReference>
<keyword evidence="1" id="KW-1133">Transmembrane helix</keyword>
<keyword evidence="3" id="KW-1185">Reference proteome</keyword>
<organism evidence="2 3">
    <name type="scientific">Cryobacterium psychrotolerans</name>
    <dbReference type="NCBI Taxonomy" id="386301"/>
    <lineage>
        <taxon>Bacteria</taxon>
        <taxon>Bacillati</taxon>
        <taxon>Actinomycetota</taxon>
        <taxon>Actinomycetes</taxon>
        <taxon>Micrococcales</taxon>
        <taxon>Microbacteriaceae</taxon>
        <taxon>Cryobacterium</taxon>
    </lineage>
</organism>
<keyword evidence="1" id="KW-0472">Membrane</keyword>
<proteinExistence type="predicted"/>
<evidence type="ECO:0000256" key="1">
    <source>
        <dbReference type="SAM" id="Phobius"/>
    </source>
</evidence>
<keyword evidence="1" id="KW-0812">Transmembrane</keyword>
<gene>
    <name evidence="2" type="ORF">SAMN05216282_11432</name>
</gene>
<dbReference type="AlphaFoldDB" id="A0A1G9F0F5"/>
<sequence>MDYWVYSIPLAAIIGGITIAIFAMYFKNKKDIALAGTGATRAGEDNAQVNRQVLARLDALDARLAAVENKVSRVP</sequence>
<dbReference type="OrthoDB" id="5118852at2"/>
<dbReference type="Proteomes" id="UP000198701">
    <property type="component" value="Unassembled WGS sequence"/>
</dbReference>
<reference evidence="2 3" key="1">
    <citation type="submission" date="2016-10" db="EMBL/GenBank/DDBJ databases">
        <authorList>
            <person name="de Groot N.N."/>
        </authorList>
    </citation>
    <scope>NUCLEOTIDE SEQUENCE [LARGE SCALE GENOMIC DNA]</scope>
    <source>
        <strain evidence="2 3">CGMCC 1.5382</strain>
    </source>
</reference>
<evidence type="ECO:0000313" key="3">
    <source>
        <dbReference type="Proteomes" id="UP000198701"/>
    </source>
</evidence>
<evidence type="ECO:0000313" key="2">
    <source>
        <dbReference type="EMBL" id="SDK81842.1"/>
    </source>
</evidence>
<name>A0A1G9F0F5_9MICO</name>
<feature type="transmembrane region" description="Helical" evidence="1">
    <location>
        <begin position="6"/>
        <end position="26"/>
    </location>
</feature>
<protein>
    <submittedName>
        <fullName evidence="2">Uncharacterized protein</fullName>
    </submittedName>
</protein>